<protein>
    <submittedName>
        <fullName evidence="1">Uncharacterized protein</fullName>
    </submittedName>
</protein>
<evidence type="ECO:0000313" key="1">
    <source>
        <dbReference type="EMBL" id="KAJ8722349.1"/>
    </source>
</evidence>
<dbReference type="EMBL" id="CM056792">
    <property type="protein sequence ID" value="KAJ8722349.1"/>
    <property type="molecule type" value="Genomic_DNA"/>
</dbReference>
<sequence length="824" mass="90306">MIPSNTICVSQEGPANALALNKDCSQVVIAGRNVFKVFSIGENEFTEVCNLRVGKNLNLNFSSIDVAWSTIEENTLATAATNGAVVVWNLGRSGRSKQEHVFSDHKRTVNKVSFHLTEPALLISGSQDGMMKCFDLRMKEVARTFISNTESIRDVQFSPHQAHTFAAVSENGSVQLWDVRRHERCLLQFTAHSGPVFACDWHPDMPWLATASRDKTIKVWDIYGKPNLEHTIYTIASVGHVKWRPQKQYQVASCALVLDCAVHVWDVRRPHVPLATFAEHRDVTTAIAWLAEPHTFLSTSRDCSLYRHRFSEAAHPVLWANPQGVCVSARGEVAHAAPERPLPALPALPAVPDRHVPGLGRKQPTAGSLSPNAQAALERAFPGGASSTLSRHAASASARTVALVQCARAYRMRGASPHDLAQHNAEVARAHNRHMVSHVWEVVRCVYLARAAAGRATPAPLPLQDRELPRVEPPPLPPYTHTHHNNAVEEEPLEEVEDWAETQFHNSGVLGKPTLSIYIPPAKQPKHVRAEETAGWVSAASAHYVDTEAADWTLPEEAFPLRTAPPPPAPAHHPHAHHTSPHHVRQDDKEQNASQRGGGGGASPGGSSSPGSGSSGSACTAPPNLDHSGYHHNHMHMEEGESGDSGLAIRVGDAKSPQLEVAPLLAAALKLHAELGDVQTAAVVMLVLQEHRSDLFPYIDESLQEHWLLGYIELLQRHKLWNVATEVVRCAWLNSVWVMSQQSTSVAVCCGRCGRRTRPHAACDSCHPHLRHLPDLCAVCHQVVRGLYAWCQGCSHGGHLQHMRRWMDTHQLCPAGCGHQCQLA</sequence>
<gene>
    <name evidence="1" type="ORF">PYW08_004751</name>
</gene>
<comment type="caution">
    <text evidence="1">The sequence shown here is derived from an EMBL/GenBank/DDBJ whole genome shotgun (WGS) entry which is preliminary data.</text>
</comment>
<proteinExistence type="predicted"/>
<name>A0ACC2QQV0_9NEOP</name>
<accession>A0ACC2QQV0</accession>
<reference evidence="1" key="1">
    <citation type="submission" date="2023-03" db="EMBL/GenBank/DDBJ databases">
        <title>Chromosome-level genomes of two armyworms, Mythimna separata and Mythimna loreyi, provide insights into the biosynthesis and reception of sex pheromones.</title>
        <authorList>
            <person name="Zhao H."/>
        </authorList>
    </citation>
    <scope>NUCLEOTIDE SEQUENCE</scope>
    <source>
        <strain evidence="1">BeijingLab</strain>
    </source>
</reference>
<keyword evidence="2" id="KW-1185">Reference proteome</keyword>
<organism evidence="1 2">
    <name type="scientific">Mythimna loreyi</name>
    <dbReference type="NCBI Taxonomy" id="667449"/>
    <lineage>
        <taxon>Eukaryota</taxon>
        <taxon>Metazoa</taxon>
        <taxon>Ecdysozoa</taxon>
        <taxon>Arthropoda</taxon>
        <taxon>Hexapoda</taxon>
        <taxon>Insecta</taxon>
        <taxon>Pterygota</taxon>
        <taxon>Neoptera</taxon>
        <taxon>Endopterygota</taxon>
        <taxon>Lepidoptera</taxon>
        <taxon>Glossata</taxon>
        <taxon>Ditrysia</taxon>
        <taxon>Noctuoidea</taxon>
        <taxon>Noctuidae</taxon>
        <taxon>Noctuinae</taxon>
        <taxon>Hadenini</taxon>
        <taxon>Mythimna</taxon>
    </lineage>
</organism>
<dbReference type="Proteomes" id="UP001231649">
    <property type="component" value="Chromosome 16"/>
</dbReference>
<evidence type="ECO:0000313" key="2">
    <source>
        <dbReference type="Proteomes" id="UP001231649"/>
    </source>
</evidence>